<evidence type="ECO:0000313" key="1">
    <source>
        <dbReference type="EnsemblMetazoa" id="OVOC6631.1"/>
    </source>
</evidence>
<reference evidence="2" key="1">
    <citation type="submission" date="2013-10" db="EMBL/GenBank/DDBJ databases">
        <title>Genome sequencing of Onchocerca volvulus.</title>
        <authorList>
            <person name="Cotton J."/>
            <person name="Tsai J."/>
            <person name="Stanley E."/>
            <person name="Tracey A."/>
            <person name="Holroyd N."/>
            <person name="Lustigman S."/>
            <person name="Berriman M."/>
        </authorList>
    </citation>
    <scope>NUCLEOTIDE SEQUENCE</scope>
</reference>
<dbReference type="EnsemblMetazoa" id="OVOC6631.1">
    <property type="protein sequence ID" value="OVOC6631.1"/>
    <property type="gene ID" value="WBGene00243440"/>
</dbReference>
<organism evidence="1 2">
    <name type="scientific">Onchocerca volvulus</name>
    <dbReference type="NCBI Taxonomy" id="6282"/>
    <lineage>
        <taxon>Eukaryota</taxon>
        <taxon>Metazoa</taxon>
        <taxon>Ecdysozoa</taxon>
        <taxon>Nematoda</taxon>
        <taxon>Chromadorea</taxon>
        <taxon>Rhabditida</taxon>
        <taxon>Spirurina</taxon>
        <taxon>Spiruromorpha</taxon>
        <taxon>Filarioidea</taxon>
        <taxon>Onchocercidae</taxon>
        <taxon>Onchocerca</taxon>
    </lineage>
</organism>
<accession>A0A8R1TXN2</accession>
<evidence type="ECO:0000313" key="2">
    <source>
        <dbReference type="Proteomes" id="UP000024404"/>
    </source>
</evidence>
<protein>
    <submittedName>
        <fullName evidence="1">Uncharacterized protein</fullName>
    </submittedName>
</protein>
<keyword evidence="2" id="KW-1185">Reference proteome</keyword>
<dbReference type="Proteomes" id="UP000024404">
    <property type="component" value="Unassembled WGS sequence"/>
</dbReference>
<dbReference type="EMBL" id="CMVM020000180">
    <property type="status" value="NOT_ANNOTATED_CDS"/>
    <property type="molecule type" value="Genomic_DNA"/>
</dbReference>
<proteinExistence type="predicted"/>
<dbReference type="AlphaFoldDB" id="A0A8R1TXN2"/>
<reference evidence="1" key="2">
    <citation type="submission" date="2022-06" db="UniProtKB">
        <authorList>
            <consortium name="EnsemblMetazoa"/>
        </authorList>
    </citation>
    <scope>IDENTIFICATION</scope>
</reference>
<name>A0A8R1TXN2_ONCVO</name>
<sequence>MNPYRKSSISDGNTMNFVSILFLPHIYHVPVIESTVYRFGLFPSGGINLDLGGTTGLSQGLLVGRAAGNALAALIGK</sequence>